<dbReference type="SUPFAM" id="SSF53955">
    <property type="entry name" value="Lysozyme-like"/>
    <property type="match status" value="1"/>
</dbReference>
<name>A0A158CJB1_9BURK</name>
<dbReference type="PANTHER" id="PTHR32282">
    <property type="entry name" value="BINDING PROTEIN TRANSPEPTIDASE, PUTATIVE-RELATED"/>
    <property type="match status" value="1"/>
</dbReference>
<comment type="pathway">
    <text evidence="2">Cell wall biogenesis; peptidoglycan biosynthesis.</text>
</comment>
<dbReference type="Gene3D" id="1.10.3810.10">
    <property type="entry name" value="Biosynthetic peptidoglycan transglycosylase-like"/>
    <property type="match status" value="1"/>
</dbReference>
<dbReference type="Pfam" id="PF00912">
    <property type="entry name" value="Transgly"/>
    <property type="match status" value="1"/>
</dbReference>
<evidence type="ECO:0000313" key="13">
    <source>
        <dbReference type="EMBL" id="SAK82464.1"/>
    </source>
</evidence>
<dbReference type="GO" id="GO:0008360">
    <property type="term" value="P:regulation of cell shape"/>
    <property type="evidence" value="ECO:0007669"/>
    <property type="project" value="UniProtKB-KW"/>
</dbReference>
<organism evidence="13 14">
    <name type="scientific">Caballeronia calidae</name>
    <dbReference type="NCBI Taxonomy" id="1777139"/>
    <lineage>
        <taxon>Bacteria</taxon>
        <taxon>Pseudomonadati</taxon>
        <taxon>Pseudomonadota</taxon>
        <taxon>Betaproteobacteria</taxon>
        <taxon>Burkholderiales</taxon>
        <taxon>Burkholderiaceae</taxon>
        <taxon>Caballeronia</taxon>
    </lineage>
</organism>
<dbReference type="GO" id="GO:0008955">
    <property type="term" value="F:peptidoglycan glycosyltransferase activity"/>
    <property type="evidence" value="ECO:0007669"/>
    <property type="project" value="UniProtKB-EC"/>
</dbReference>
<dbReference type="GO" id="GO:0005886">
    <property type="term" value="C:plasma membrane"/>
    <property type="evidence" value="ECO:0007669"/>
    <property type="project" value="UniProtKB-SubCell"/>
</dbReference>
<keyword evidence="6" id="KW-0133">Cell shape</keyword>
<dbReference type="GO" id="GO:0009252">
    <property type="term" value="P:peptidoglycan biosynthetic process"/>
    <property type="evidence" value="ECO:0007669"/>
    <property type="project" value="UniProtKB-KW"/>
</dbReference>
<keyword evidence="8" id="KW-0472">Membrane</keyword>
<dbReference type="InterPro" id="IPR050396">
    <property type="entry name" value="Glycosyltr_51/Transpeptidase"/>
</dbReference>
<evidence type="ECO:0000256" key="10">
    <source>
        <dbReference type="ARBA" id="ARBA00034000"/>
    </source>
</evidence>
<evidence type="ECO:0000256" key="2">
    <source>
        <dbReference type="ARBA" id="ARBA00004752"/>
    </source>
</evidence>
<keyword evidence="5" id="KW-0808">Transferase</keyword>
<accession>A0A158CJB1</accession>
<proteinExistence type="predicted"/>
<keyword evidence="9" id="KW-0961">Cell wall biogenesis/degradation</keyword>
<reference evidence="13" key="1">
    <citation type="submission" date="2016-01" db="EMBL/GenBank/DDBJ databases">
        <authorList>
            <person name="Peeters C."/>
        </authorList>
    </citation>
    <scope>NUCLEOTIDE SEQUENCE</scope>
    <source>
        <strain evidence="13">LMG 29321</strain>
    </source>
</reference>
<dbReference type="InterPro" id="IPR023346">
    <property type="entry name" value="Lysozyme-like_dom_sf"/>
</dbReference>
<gene>
    <name evidence="13" type="ORF">AWB78_04026</name>
</gene>
<dbReference type="InterPro" id="IPR036950">
    <property type="entry name" value="PBP_transglycosylase"/>
</dbReference>
<sequence length="120" mass="13289">MGITASRHRTGARCRPALILSADGDVITEFKPLNREWVVTLNQMSPHVVDALIATEDHRFYKHHGIDFQRVAAAAHQPLTRSCFGNPAASRVKSFLSGSYLASPSTRLPLIIAYRTCDSR</sequence>
<evidence type="ECO:0000256" key="6">
    <source>
        <dbReference type="ARBA" id="ARBA00022960"/>
    </source>
</evidence>
<evidence type="ECO:0000256" key="8">
    <source>
        <dbReference type="ARBA" id="ARBA00023136"/>
    </source>
</evidence>
<keyword evidence="4" id="KW-0328">Glycosyltransferase</keyword>
<evidence type="ECO:0000256" key="4">
    <source>
        <dbReference type="ARBA" id="ARBA00022676"/>
    </source>
</evidence>
<dbReference type="Proteomes" id="UP000071859">
    <property type="component" value="Unassembled WGS sequence"/>
</dbReference>
<dbReference type="EMBL" id="FCOX02000020">
    <property type="protein sequence ID" value="SAK82464.1"/>
    <property type="molecule type" value="Genomic_DNA"/>
</dbReference>
<dbReference type="GO" id="GO:0071555">
    <property type="term" value="P:cell wall organization"/>
    <property type="evidence" value="ECO:0007669"/>
    <property type="project" value="UniProtKB-KW"/>
</dbReference>
<dbReference type="GO" id="GO:0009002">
    <property type="term" value="F:serine-type D-Ala-D-Ala carboxypeptidase activity"/>
    <property type="evidence" value="ECO:0007669"/>
    <property type="project" value="UniProtKB-EC"/>
</dbReference>
<keyword evidence="7" id="KW-0573">Peptidoglycan synthesis</keyword>
<evidence type="ECO:0000259" key="12">
    <source>
        <dbReference type="Pfam" id="PF00912"/>
    </source>
</evidence>
<keyword evidence="14" id="KW-1185">Reference proteome</keyword>
<comment type="subcellular location">
    <subcellularLocation>
        <location evidence="1">Cell membrane</location>
    </subcellularLocation>
</comment>
<evidence type="ECO:0000256" key="7">
    <source>
        <dbReference type="ARBA" id="ARBA00022984"/>
    </source>
</evidence>
<keyword evidence="3" id="KW-1003">Cell membrane</keyword>
<evidence type="ECO:0000256" key="5">
    <source>
        <dbReference type="ARBA" id="ARBA00022679"/>
    </source>
</evidence>
<comment type="caution">
    <text evidence="13">The sequence shown here is derived from an EMBL/GenBank/DDBJ whole genome shotgun (WGS) entry which is preliminary data.</text>
</comment>
<evidence type="ECO:0000256" key="3">
    <source>
        <dbReference type="ARBA" id="ARBA00022475"/>
    </source>
</evidence>
<dbReference type="InterPro" id="IPR001264">
    <property type="entry name" value="Glyco_trans_51"/>
</dbReference>
<protein>
    <submittedName>
        <fullName evidence="13">Peptidoglycan glycosyltransferase</fullName>
    </submittedName>
</protein>
<evidence type="ECO:0000256" key="11">
    <source>
        <dbReference type="ARBA" id="ARBA00049902"/>
    </source>
</evidence>
<comment type="catalytic activity">
    <reaction evidence="11">
        <text>[GlcNAc-(1-&gt;4)-Mur2Ac(oyl-L-Ala-gamma-D-Glu-L-Lys-D-Ala-D-Ala)](n)-di-trans,octa-cis-undecaprenyl diphosphate + beta-D-GlcNAc-(1-&gt;4)-Mur2Ac(oyl-L-Ala-gamma-D-Glu-L-Lys-D-Ala-D-Ala)-di-trans,octa-cis-undecaprenyl diphosphate = [GlcNAc-(1-&gt;4)-Mur2Ac(oyl-L-Ala-gamma-D-Glu-L-Lys-D-Ala-D-Ala)](n+1)-di-trans,octa-cis-undecaprenyl diphosphate + di-trans,octa-cis-undecaprenyl diphosphate + H(+)</text>
        <dbReference type="Rhea" id="RHEA:23708"/>
        <dbReference type="Rhea" id="RHEA-COMP:9602"/>
        <dbReference type="Rhea" id="RHEA-COMP:9603"/>
        <dbReference type="ChEBI" id="CHEBI:15378"/>
        <dbReference type="ChEBI" id="CHEBI:58405"/>
        <dbReference type="ChEBI" id="CHEBI:60033"/>
        <dbReference type="ChEBI" id="CHEBI:78435"/>
        <dbReference type="EC" id="2.4.99.28"/>
    </reaction>
</comment>
<evidence type="ECO:0000313" key="14">
    <source>
        <dbReference type="Proteomes" id="UP000071859"/>
    </source>
</evidence>
<evidence type="ECO:0000256" key="9">
    <source>
        <dbReference type="ARBA" id="ARBA00023316"/>
    </source>
</evidence>
<evidence type="ECO:0000256" key="1">
    <source>
        <dbReference type="ARBA" id="ARBA00004236"/>
    </source>
</evidence>
<dbReference type="PANTHER" id="PTHR32282:SF11">
    <property type="entry name" value="PENICILLIN-BINDING PROTEIN 1B"/>
    <property type="match status" value="1"/>
</dbReference>
<dbReference type="AlphaFoldDB" id="A0A158CJB1"/>
<feature type="domain" description="Glycosyl transferase family 51" evidence="12">
    <location>
        <begin position="24"/>
        <end position="80"/>
    </location>
</feature>
<dbReference type="GO" id="GO:0030288">
    <property type="term" value="C:outer membrane-bounded periplasmic space"/>
    <property type="evidence" value="ECO:0007669"/>
    <property type="project" value="TreeGrafter"/>
</dbReference>
<comment type="catalytic activity">
    <reaction evidence="10">
        <text>Preferential cleavage: (Ac)2-L-Lys-D-Ala-|-D-Ala. Also transpeptidation of peptidyl-alanyl moieties that are N-acyl substituents of D-alanine.</text>
        <dbReference type="EC" id="3.4.16.4"/>
    </reaction>
</comment>